<name>A0A0C9SRS3_PLICR</name>
<dbReference type="HOGENOM" id="CLU_1598489_0_0_1"/>
<dbReference type="AlphaFoldDB" id="A0A0C9SRS3"/>
<dbReference type="EMBL" id="KN832569">
    <property type="protein sequence ID" value="KII84987.1"/>
    <property type="molecule type" value="Genomic_DNA"/>
</dbReference>
<gene>
    <name evidence="1" type="ORF">PLICRDRAFT_670308</name>
</gene>
<accession>A0A0C9SRS3</accession>
<keyword evidence="2" id="KW-1185">Reference proteome</keyword>
<protein>
    <submittedName>
        <fullName evidence="1">Uncharacterized protein</fullName>
    </submittedName>
</protein>
<organism evidence="1 2">
    <name type="scientific">Plicaturopsis crispa FD-325 SS-3</name>
    <dbReference type="NCBI Taxonomy" id="944288"/>
    <lineage>
        <taxon>Eukaryota</taxon>
        <taxon>Fungi</taxon>
        <taxon>Dikarya</taxon>
        <taxon>Basidiomycota</taxon>
        <taxon>Agaricomycotina</taxon>
        <taxon>Agaricomycetes</taxon>
        <taxon>Agaricomycetidae</taxon>
        <taxon>Amylocorticiales</taxon>
        <taxon>Amylocorticiaceae</taxon>
        <taxon>Plicatura</taxon>
        <taxon>Plicaturopsis crispa</taxon>
    </lineage>
</organism>
<proteinExistence type="predicted"/>
<evidence type="ECO:0000313" key="1">
    <source>
        <dbReference type="EMBL" id="KII84987.1"/>
    </source>
</evidence>
<feature type="non-terminal residue" evidence="1">
    <location>
        <position position="1"/>
    </location>
</feature>
<evidence type="ECO:0000313" key="2">
    <source>
        <dbReference type="Proteomes" id="UP000053263"/>
    </source>
</evidence>
<reference evidence="1 2" key="1">
    <citation type="submission" date="2014-06" db="EMBL/GenBank/DDBJ databases">
        <title>Evolutionary Origins and Diversification of the Mycorrhizal Mutualists.</title>
        <authorList>
            <consortium name="DOE Joint Genome Institute"/>
            <consortium name="Mycorrhizal Genomics Consortium"/>
            <person name="Kohler A."/>
            <person name="Kuo A."/>
            <person name="Nagy L.G."/>
            <person name="Floudas D."/>
            <person name="Copeland A."/>
            <person name="Barry K.W."/>
            <person name="Cichocki N."/>
            <person name="Veneault-Fourrey C."/>
            <person name="LaButti K."/>
            <person name="Lindquist E.A."/>
            <person name="Lipzen A."/>
            <person name="Lundell T."/>
            <person name="Morin E."/>
            <person name="Murat C."/>
            <person name="Riley R."/>
            <person name="Ohm R."/>
            <person name="Sun H."/>
            <person name="Tunlid A."/>
            <person name="Henrissat B."/>
            <person name="Grigoriev I.V."/>
            <person name="Hibbett D.S."/>
            <person name="Martin F."/>
        </authorList>
    </citation>
    <scope>NUCLEOTIDE SEQUENCE [LARGE SCALE GENOMIC DNA]</scope>
    <source>
        <strain evidence="1 2">FD-325 SS-3</strain>
    </source>
</reference>
<sequence>RPFFESLRNCSRRAVQPSYRVGNAHDRLGEASCPLWCRAHSLRLRGTDFRSVLNVRRRPPYWSSVLRAFKLLSYSVVGVRALFEVVRCVHRGAPTALSFFSALLRRFGFSKLKEVPGVWWGRLAHRRPPLFSGGRTSALREACRNGGGNPSIFSIFLMGLAVWGIAL</sequence>
<dbReference type="Proteomes" id="UP000053263">
    <property type="component" value="Unassembled WGS sequence"/>
</dbReference>